<feature type="domain" description="PLD phosphodiesterase" evidence="1">
    <location>
        <begin position="326"/>
        <end position="353"/>
    </location>
</feature>
<protein>
    <submittedName>
        <fullName evidence="2">Phospholipase D-like domain-containing protein</fullName>
    </submittedName>
</protein>
<dbReference type="Pfam" id="PF13091">
    <property type="entry name" value="PLDc_2"/>
    <property type="match status" value="2"/>
</dbReference>
<dbReference type="AlphaFoldDB" id="A0AAW9HCK5"/>
<dbReference type="InterPro" id="IPR006311">
    <property type="entry name" value="TAT_signal"/>
</dbReference>
<dbReference type="EMBL" id="JAWNFY010000011">
    <property type="protein sequence ID" value="MDY5146401.1"/>
    <property type="molecule type" value="Genomic_DNA"/>
</dbReference>
<dbReference type="GO" id="GO:0030572">
    <property type="term" value="F:phosphatidyltransferase activity"/>
    <property type="evidence" value="ECO:0007669"/>
    <property type="project" value="UniProtKB-ARBA"/>
</dbReference>
<reference evidence="2 4" key="1">
    <citation type="submission" date="2023-10" db="EMBL/GenBank/DDBJ databases">
        <title>Whole Genome based description of the genera Actinobaculum and Actinotignum reveals a complex phylogenetic relationship within the species included in the genus Actinotignum.</title>
        <authorList>
            <person name="Jensen C.S."/>
            <person name="Dargis R."/>
            <person name="Kemp M."/>
            <person name="Christensen J.J."/>
        </authorList>
    </citation>
    <scope>NUCLEOTIDE SEQUENCE</scope>
    <source>
        <strain evidence="3 4">SLA_B089</strain>
        <strain evidence="2">SLA_B245</strain>
    </source>
</reference>
<evidence type="ECO:0000259" key="1">
    <source>
        <dbReference type="PROSITE" id="PS50035"/>
    </source>
</evidence>
<evidence type="ECO:0000313" key="5">
    <source>
        <dbReference type="Proteomes" id="UP001288320"/>
    </source>
</evidence>
<dbReference type="PROSITE" id="PS51318">
    <property type="entry name" value="TAT"/>
    <property type="match status" value="1"/>
</dbReference>
<dbReference type="EMBL" id="JAWNFV010000009">
    <property type="protein sequence ID" value="MDY5140748.1"/>
    <property type="molecule type" value="Genomic_DNA"/>
</dbReference>
<sequence length="413" mass="47046">MTEWTSRRVLRTAGMLAAAAPLAAAGAVVVVDEMRKRRTPPVSSYPHLPPQEVQVGRDHAILYTGAADVYRAMLADINNARDHIYFEWFIVKADHVGHRFRDALIAAAHRGVQVHVLLDTWGNLNQPPSFRHPPRIANLHWMNFPLVRTGILTGRSRDKGRDHRKILTVDGRVGYVGGYNIGGLYVTEWRDTHLRVEGPSVWELDVAFVDMWNAYRKRDHPTLRRALTHHWDSRMRAVTNSPAHNTYPISSLYLDALARSSQRAWITMGYFIPDAPMLDALTDAAERGVDVRILIPQYSNHIYTDWVGRPHYERLLRAGVRIFLYQDAMIHAKTMTMDSTWSTVGTANIDRLSLRGNFEINMSIHDAGFAAVMEKIFEFDLRNTRELTLGEWDQRGTLARVTEKVMAPLAPLL</sequence>
<dbReference type="Gene3D" id="3.30.870.10">
    <property type="entry name" value="Endonuclease Chain A"/>
    <property type="match status" value="2"/>
</dbReference>
<evidence type="ECO:0000313" key="3">
    <source>
        <dbReference type="EMBL" id="MDY5146401.1"/>
    </source>
</evidence>
<evidence type="ECO:0000313" key="2">
    <source>
        <dbReference type="EMBL" id="MDY5140748.1"/>
    </source>
</evidence>
<name>A0AAW9HCK5_9ACTO</name>
<gene>
    <name evidence="2" type="ORF">R6G74_05395</name>
    <name evidence="3" type="ORF">R6P33_05100</name>
</gene>
<dbReference type="GeneID" id="92813753"/>
<feature type="domain" description="PLD phosphodiesterase" evidence="1">
    <location>
        <begin position="158"/>
        <end position="185"/>
    </location>
</feature>
<dbReference type="InterPro" id="IPR001736">
    <property type="entry name" value="PLipase_D/transphosphatidylase"/>
</dbReference>
<accession>A0AAW9HCK5</accession>
<dbReference type="CDD" id="cd09110">
    <property type="entry name" value="PLDc_CLS_1"/>
    <property type="match status" value="1"/>
</dbReference>
<dbReference type="InterPro" id="IPR025202">
    <property type="entry name" value="PLD-like_dom"/>
</dbReference>
<proteinExistence type="predicted"/>
<dbReference type="PANTHER" id="PTHR21248:SF22">
    <property type="entry name" value="PHOSPHOLIPASE D"/>
    <property type="match status" value="1"/>
</dbReference>
<dbReference type="PANTHER" id="PTHR21248">
    <property type="entry name" value="CARDIOLIPIN SYNTHASE"/>
    <property type="match status" value="1"/>
</dbReference>
<dbReference type="Proteomes" id="UP001288320">
    <property type="component" value="Unassembled WGS sequence"/>
</dbReference>
<dbReference type="PROSITE" id="PS50035">
    <property type="entry name" value="PLD"/>
    <property type="match status" value="2"/>
</dbReference>
<dbReference type="SUPFAM" id="SSF56024">
    <property type="entry name" value="Phospholipase D/nuclease"/>
    <property type="match status" value="2"/>
</dbReference>
<dbReference type="GO" id="GO:0032049">
    <property type="term" value="P:cardiolipin biosynthetic process"/>
    <property type="evidence" value="ECO:0007669"/>
    <property type="project" value="UniProtKB-ARBA"/>
</dbReference>
<dbReference type="RefSeq" id="WP_087069777.1">
    <property type="nucleotide sequence ID" value="NZ_CAUPFC010000011.1"/>
</dbReference>
<dbReference type="CDD" id="cd09112">
    <property type="entry name" value="PLDc_CLS_2"/>
    <property type="match status" value="1"/>
</dbReference>
<evidence type="ECO:0000313" key="4">
    <source>
        <dbReference type="Proteomes" id="UP001284901"/>
    </source>
</evidence>
<comment type="caution">
    <text evidence="2">The sequence shown here is derived from an EMBL/GenBank/DDBJ whole genome shotgun (WGS) entry which is preliminary data.</text>
</comment>
<keyword evidence="4" id="KW-1185">Reference proteome</keyword>
<organism evidence="2 5">
    <name type="scientific">Actinotignum timonense</name>
    <dbReference type="NCBI Taxonomy" id="1870995"/>
    <lineage>
        <taxon>Bacteria</taxon>
        <taxon>Bacillati</taxon>
        <taxon>Actinomycetota</taxon>
        <taxon>Actinomycetes</taxon>
        <taxon>Actinomycetales</taxon>
        <taxon>Actinomycetaceae</taxon>
        <taxon>Actinotignum</taxon>
    </lineage>
</organism>
<dbReference type="Proteomes" id="UP001284901">
    <property type="component" value="Unassembled WGS sequence"/>
</dbReference>
<dbReference type="SMART" id="SM00155">
    <property type="entry name" value="PLDc"/>
    <property type="match status" value="2"/>
</dbReference>